<gene>
    <name evidence="1" type="ORF">M9H77_35062</name>
</gene>
<dbReference type="Proteomes" id="UP001060085">
    <property type="component" value="Linkage Group LG08"/>
</dbReference>
<evidence type="ECO:0000313" key="2">
    <source>
        <dbReference type="Proteomes" id="UP001060085"/>
    </source>
</evidence>
<sequence length="183" mass="21317">MGSVSKHSMIISSDKNSSEEINEEDHQNGVGRFYECNFCKRGFTNAQALGGHMNIHRKDKVNKSKLKLTPNSSKSSNPSRYFEHFSTSDYRHQQYFAVPHVDYQFYVPTLLNPNLPLEYHQHHHHHCHHSDSASPRSAEQDVHEEDHRTANLSMQIDDHQQDNDERNKEVLKENELDLELRLG</sequence>
<dbReference type="EMBL" id="CM044708">
    <property type="protein sequence ID" value="KAI5649057.1"/>
    <property type="molecule type" value="Genomic_DNA"/>
</dbReference>
<evidence type="ECO:0000313" key="1">
    <source>
        <dbReference type="EMBL" id="KAI5649057.1"/>
    </source>
</evidence>
<name>A0ACB9ZMY2_CATRO</name>
<keyword evidence="2" id="KW-1185">Reference proteome</keyword>
<accession>A0ACB9ZMY2</accession>
<reference evidence="2" key="1">
    <citation type="journal article" date="2023" name="Nat. Plants">
        <title>Single-cell RNA sequencing provides a high-resolution roadmap for understanding the multicellular compartmentation of specialized metabolism.</title>
        <authorList>
            <person name="Sun S."/>
            <person name="Shen X."/>
            <person name="Li Y."/>
            <person name="Li Y."/>
            <person name="Wang S."/>
            <person name="Li R."/>
            <person name="Zhang H."/>
            <person name="Shen G."/>
            <person name="Guo B."/>
            <person name="Wei J."/>
            <person name="Xu J."/>
            <person name="St-Pierre B."/>
            <person name="Chen S."/>
            <person name="Sun C."/>
        </authorList>
    </citation>
    <scope>NUCLEOTIDE SEQUENCE [LARGE SCALE GENOMIC DNA]</scope>
</reference>
<organism evidence="1 2">
    <name type="scientific">Catharanthus roseus</name>
    <name type="common">Madagascar periwinkle</name>
    <name type="synonym">Vinca rosea</name>
    <dbReference type="NCBI Taxonomy" id="4058"/>
    <lineage>
        <taxon>Eukaryota</taxon>
        <taxon>Viridiplantae</taxon>
        <taxon>Streptophyta</taxon>
        <taxon>Embryophyta</taxon>
        <taxon>Tracheophyta</taxon>
        <taxon>Spermatophyta</taxon>
        <taxon>Magnoliopsida</taxon>
        <taxon>eudicotyledons</taxon>
        <taxon>Gunneridae</taxon>
        <taxon>Pentapetalae</taxon>
        <taxon>asterids</taxon>
        <taxon>lamiids</taxon>
        <taxon>Gentianales</taxon>
        <taxon>Apocynaceae</taxon>
        <taxon>Rauvolfioideae</taxon>
        <taxon>Vinceae</taxon>
        <taxon>Catharanthinae</taxon>
        <taxon>Catharanthus</taxon>
    </lineage>
</organism>
<protein>
    <submittedName>
        <fullName evidence="1">Uncharacterized protein</fullName>
    </submittedName>
</protein>
<proteinExistence type="predicted"/>
<comment type="caution">
    <text evidence="1">The sequence shown here is derived from an EMBL/GenBank/DDBJ whole genome shotgun (WGS) entry which is preliminary data.</text>
</comment>